<keyword evidence="8" id="KW-1185">Reference proteome</keyword>
<dbReference type="AlphaFoldDB" id="A0A9P9KJM8"/>
<protein>
    <submittedName>
        <fullName evidence="7">Uncharacterized protein</fullName>
    </submittedName>
</protein>
<evidence type="ECO:0000256" key="1">
    <source>
        <dbReference type="ARBA" id="ARBA00022723"/>
    </source>
</evidence>
<dbReference type="Proteomes" id="UP000720189">
    <property type="component" value="Unassembled WGS sequence"/>
</dbReference>
<keyword evidence="6" id="KW-0539">Nucleus</keyword>
<dbReference type="PANTHER" id="PTHR36206:SF12">
    <property type="entry name" value="ASPERCRYPTIN BIOSYNTHESIS CLUSTER-SPECIFIC TRANSCRIPTION REGULATOR ATNN-RELATED"/>
    <property type="match status" value="1"/>
</dbReference>
<keyword evidence="3" id="KW-0805">Transcription regulation</keyword>
<sequence>MAKLPAPRCTSTGRKCDGYASAPTHVGLTVPPSLSRLTSKEARAQKFFYHKTVPQLSGFFGRPFWDTVLQFSLTEASIRNTSVALATLHEQHSTTMSRTTTQRDNLKFAIHSYNRAIKMILKNASDPTSIHLVAVASIVFTCFECLWGDSKSAAAHVASGIGLLKMLREKSGQPSGSWGQHYRNFELAFVETHVAPVLCTLGLCVAEFGYTADLYLNVVDVNGCPVFDQPFRELPQARVGIIDIITAAMKTHQDGSPNPQLGKAAQLRAALELWKMRFEDLVLRQEHLWDHEKLSAANLVRVMWQATAVGLSVGPSADETAWDAHKAAYEEIIRLVESLVVRPGDVQGLPRFQFEMGLISPLHLVAWKCRWPSLRRKGLALLRASSRRECLYDSQLYYAVFSRIMEIEEGCLSQQLGLRSVDYDLPPEQARIHHFVCEALSSAEDSIYSLRLFSRPNWPTTEWRLQTEHICLNSFLGQEDGVSLPAAPTMARPPVVNLFRTGPILTISETNEFQTTI</sequence>
<dbReference type="GO" id="GO:0046872">
    <property type="term" value="F:metal ion binding"/>
    <property type="evidence" value="ECO:0007669"/>
    <property type="project" value="UniProtKB-KW"/>
</dbReference>
<dbReference type="EMBL" id="JAGMUX010000006">
    <property type="protein sequence ID" value="KAH7255074.1"/>
    <property type="molecule type" value="Genomic_DNA"/>
</dbReference>
<evidence type="ECO:0000256" key="4">
    <source>
        <dbReference type="ARBA" id="ARBA00023125"/>
    </source>
</evidence>
<evidence type="ECO:0000256" key="3">
    <source>
        <dbReference type="ARBA" id="ARBA00023015"/>
    </source>
</evidence>
<organism evidence="7 8">
    <name type="scientific">Fusarium redolens</name>
    <dbReference type="NCBI Taxonomy" id="48865"/>
    <lineage>
        <taxon>Eukaryota</taxon>
        <taxon>Fungi</taxon>
        <taxon>Dikarya</taxon>
        <taxon>Ascomycota</taxon>
        <taxon>Pezizomycotina</taxon>
        <taxon>Sordariomycetes</taxon>
        <taxon>Hypocreomycetidae</taxon>
        <taxon>Hypocreales</taxon>
        <taxon>Nectriaceae</taxon>
        <taxon>Fusarium</taxon>
        <taxon>Fusarium redolens species complex</taxon>
    </lineage>
</organism>
<dbReference type="InterPro" id="IPR021858">
    <property type="entry name" value="Fun_TF"/>
</dbReference>
<evidence type="ECO:0000256" key="5">
    <source>
        <dbReference type="ARBA" id="ARBA00023163"/>
    </source>
</evidence>
<dbReference type="RefSeq" id="XP_046050643.1">
    <property type="nucleotide sequence ID" value="XM_046195398.1"/>
</dbReference>
<evidence type="ECO:0000313" key="8">
    <source>
        <dbReference type="Proteomes" id="UP000720189"/>
    </source>
</evidence>
<evidence type="ECO:0000313" key="7">
    <source>
        <dbReference type="EMBL" id="KAH7255074.1"/>
    </source>
</evidence>
<accession>A0A9P9KJM8</accession>
<dbReference type="OrthoDB" id="2593732at2759"/>
<keyword evidence="5" id="KW-0804">Transcription</keyword>
<comment type="caution">
    <text evidence="7">The sequence shown here is derived from an EMBL/GenBank/DDBJ whole genome shotgun (WGS) entry which is preliminary data.</text>
</comment>
<evidence type="ECO:0000256" key="2">
    <source>
        <dbReference type="ARBA" id="ARBA00022833"/>
    </source>
</evidence>
<reference evidence="7" key="1">
    <citation type="journal article" date="2021" name="Nat. Commun.">
        <title>Genetic determinants of endophytism in the Arabidopsis root mycobiome.</title>
        <authorList>
            <person name="Mesny F."/>
            <person name="Miyauchi S."/>
            <person name="Thiergart T."/>
            <person name="Pickel B."/>
            <person name="Atanasova L."/>
            <person name="Karlsson M."/>
            <person name="Huettel B."/>
            <person name="Barry K.W."/>
            <person name="Haridas S."/>
            <person name="Chen C."/>
            <person name="Bauer D."/>
            <person name="Andreopoulos W."/>
            <person name="Pangilinan J."/>
            <person name="LaButti K."/>
            <person name="Riley R."/>
            <person name="Lipzen A."/>
            <person name="Clum A."/>
            <person name="Drula E."/>
            <person name="Henrissat B."/>
            <person name="Kohler A."/>
            <person name="Grigoriev I.V."/>
            <person name="Martin F.M."/>
            <person name="Hacquard S."/>
        </authorList>
    </citation>
    <scope>NUCLEOTIDE SEQUENCE</scope>
    <source>
        <strain evidence="7">MPI-CAGE-AT-0023</strain>
    </source>
</reference>
<dbReference type="GO" id="GO:0003677">
    <property type="term" value="F:DNA binding"/>
    <property type="evidence" value="ECO:0007669"/>
    <property type="project" value="UniProtKB-KW"/>
</dbReference>
<dbReference type="PANTHER" id="PTHR36206">
    <property type="entry name" value="ASPERCRYPTIN BIOSYNTHESIS CLUSTER-SPECIFIC TRANSCRIPTION REGULATOR ATNN-RELATED"/>
    <property type="match status" value="1"/>
</dbReference>
<evidence type="ECO:0000256" key="6">
    <source>
        <dbReference type="ARBA" id="ARBA00023242"/>
    </source>
</evidence>
<dbReference type="Pfam" id="PF11951">
    <property type="entry name" value="Fungal_trans_2"/>
    <property type="match status" value="1"/>
</dbReference>
<dbReference type="InterPro" id="IPR052360">
    <property type="entry name" value="Transcr_Regulatory_Proteins"/>
</dbReference>
<keyword evidence="4" id="KW-0238">DNA-binding</keyword>
<proteinExistence type="predicted"/>
<keyword evidence="2" id="KW-0862">Zinc</keyword>
<gene>
    <name evidence="7" type="ORF">BKA55DRAFT_592480</name>
</gene>
<name>A0A9P9KJM8_FUSRE</name>
<dbReference type="GeneID" id="70225352"/>
<keyword evidence="1" id="KW-0479">Metal-binding</keyword>